<dbReference type="EMBL" id="HBII01032257">
    <property type="protein sequence ID" value="CAE0354399.1"/>
    <property type="molecule type" value="Transcribed_RNA"/>
</dbReference>
<protein>
    <submittedName>
        <fullName evidence="1">Uncharacterized protein</fullName>
    </submittedName>
</protein>
<evidence type="ECO:0000313" key="1">
    <source>
        <dbReference type="EMBL" id="CAE0354399.1"/>
    </source>
</evidence>
<proteinExistence type="predicted"/>
<name>A0A7S3JGB5_9SPIT</name>
<gene>
    <name evidence="1" type="ORF">EHAR0213_LOCUS13315</name>
</gene>
<sequence>MNDTGSKVFYRVQNMGVIYWDYFTGESKKIRIPIEGGSFHQAVCAFATPPKVLCQKVATKHFVIVCSIDDLHSRKFMVYDLDQQQPVVDFVHEEKSKKGKAKKKTAAGIKCKQEKEVLFIYEHCKHLSFLDDFAYNRESQELTSTANVLFLQDWQENNDWNTTMNVLQLEVNSGLAE</sequence>
<accession>A0A7S3JGB5</accession>
<reference evidence="1" key="1">
    <citation type="submission" date="2021-01" db="EMBL/GenBank/DDBJ databases">
        <authorList>
            <person name="Corre E."/>
            <person name="Pelletier E."/>
            <person name="Niang G."/>
            <person name="Scheremetjew M."/>
            <person name="Finn R."/>
            <person name="Kale V."/>
            <person name="Holt S."/>
            <person name="Cochrane G."/>
            <person name="Meng A."/>
            <person name="Brown T."/>
            <person name="Cohen L."/>
        </authorList>
    </citation>
    <scope>NUCLEOTIDE SEQUENCE</scope>
    <source>
        <strain evidence="1">FSP1.4</strain>
    </source>
</reference>
<organism evidence="1">
    <name type="scientific">Euplotes harpa</name>
    <dbReference type="NCBI Taxonomy" id="151035"/>
    <lineage>
        <taxon>Eukaryota</taxon>
        <taxon>Sar</taxon>
        <taxon>Alveolata</taxon>
        <taxon>Ciliophora</taxon>
        <taxon>Intramacronucleata</taxon>
        <taxon>Spirotrichea</taxon>
        <taxon>Hypotrichia</taxon>
        <taxon>Euplotida</taxon>
        <taxon>Euplotidae</taxon>
        <taxon>Euplotes</taxon>
    </lineage>
</organism>
<dbReference type="AlphaFoldDB" id="A0A7S3JGB5"/>